<keyword evidence="3" id="KW-0732">Signal</keyword>
<feature type="domain" description="Peptidase S9 prolyl oligopeptidase catalytic" evidence="4">
    <location>
        <begin position="643"/>
        <end position="808"/>
    </location>
</feature>
<dbReference type="InterPro" id="IPR015943">
    <property type="entry name" value="WD40/YVTN_repeat-like_dom_sf"/>
</dbReference>
<evidence type="ECO:0000256" key="3">
    <source>
        <dbReference type="SAM" id="SignalP"/>
    </source>
</evidence>
<dbReference type="Gene3D" id="2.130.10.10">
    <property type="entry name" value="YVTN repeat-like/Quinoprotein amine dehydrogenase"/>
    <property type="match status" value="1"/>
</dbReference>
<dbReference type="Gene3D" id="3.40.50.1820">
    <property type="entry name" value="alpha/beta hydrolase"/>
    <property type="match status" value="1"/>
</dbReference>
<dbReference type="Proteomes" id="UP000663918">
    <property type="component" value="Chromosome"/>
</dbReference>
<dbReference type="Pfam" id="PF00326">
    <property type="entry name" value="Peptidase_S9"/>
    <property type="match status" value="1"/>
</dbReference>
<evidence type="ECO:0000313" key="5">
    <source>
        <dbReference type="EMBL" id="QTC90317.1"/>
    </source>
</evidence>
<feature type="chain" id="PRO_5037149423" evidence="3">
    <location>
        <begin position="25"/>
        <end position="831"/>
    </location>
</feature>
<reference evidence="5" key="1">
    <citation type="submission" date="2020-09" db="EMBL/GenBank/DDBJ databases">
        <title>Brevundimonas sp. LVF2 isolated from a puddle in Goettingen, Germany.</title>
        <authorList>
            <person name="Friedrich I."/>
            <person name="Klassen A."/>
            <person name="Hannes N."/>
            <person name="Schneider D."/>
            <person name="Hertel R."/>
            <person name="Daniel R."/>
        </authorList>
    </citation>
    <scope>NUCLEOTIDE SEQUENCE</scope>
    <source>
        <strain evidence="5">LVF2</strain>
    </source>
</reference>
<feature type="signal peptide" evidence="3">
    <location>
        <begin position="1"/>
        <end position="24"/>
    </location>
</feature>
<dbReference type="GO" id="GO:0004252">
    <property type="term" value="F:serine-type endopeptidase activity"/>
    <property type="evidence" value="ECO:0007669"/>
    <property type="project" value="TreeGrafter"/>
</dbReference>
<dbReference type="RefSeq" id="WP_207868736.1">
    <property type="nucleotide sequence ID" value="NZ_CP062222.1"/>
</dbReference>
<evidence type="ECO:0000256" key="1">
    <source>
        <dbReference type="ARBA" id="ARBA00022801"/>
    </source>
</evidence>
<feature type="compositionally biased region" description="Pro residues" evidence="2">
    <location>
        <begin position="818"/>
        <end position="831"/>
    </location>
</feature>
<dbReference type="SUPFAM" id="SSF82171">
    <property type="entry name" value="DPP6 N-terminal domain-like"/>
    <property type="match status" value="1"/>
</dbReference>
<dbReference type="InterPro" id="IPR001375">
    <property type="entry name" value="Peptidase_S9_cat"/>
</dbReference>
<dbReference type="PANTHER" id="PTHR42776">
    <property type="entry name" value="SERINE PEPTIDASE S9 FAMILY MEMBER"/>
    <property type="match status" value="1"/>
</dbReference>
<dbReference type="PANTHER" id="PTHR42776:SF27">
    <property type="entry name" value="DIPEPTIDYL PEPTIDASE FAMILY MEMBER 6"/>
    <property type="match status" value="1"/>
</dbReference>
<proteinExistence type="predicted"/>
<feature type="region of interest" description="Disordered" evidence="2">
    <location>
        <begin position="810"/>
        <end position="831"/>
    </location>
</feature>
<keyword evidence="1" id="KW-0378">Hydrolase</keyword>
<sequence length="831" mass="88684">MSGRFARLAAAVMTLVWISTQTLAQSRPVTIDDVVALETIGTVTIDPGASWLVYERRGAFDAATDYDLGYRSVWTVSALYSLDLRHGGAPAPLLANAGSGGLILGPWSPSGARLLVYRLADRKLEAGVVDMAMRTVHWTGLTPDMPVAGAFAAWLDEDRLAMTVRPDASLPWVLRHDGDSQMEVARQWAAMAHGKTPSRTVVDTQGGVASTQNPLADHSVVIFDRTTNSVRPLLHGRVHDIAASPDGRAFAVLLGGAGIAADPSRPLIQSDIAERGDLVMIDTRTGALTRPVRELDVAPHLLRWSPNSGALLIWARAYGASWAAGGLFQVRPDGSRIALRLDGLDPFPAGSGLDSLRGVRANLNGEQPVLYARLSGGDRFDWWGVSSTQPPVSLTRELAAPPARLAASTGHSLLMFADGGLWETQSGGLKRRSSPDEAVTDAGFTDMLAPLRLRINTPPDRNWAVGVLANGAARTVGEGDAVRLSPGAAGGMTRIVAAGPSTIVSLTTDKGEQTLRLADTLGTRTIDRLNAELADRSWPRAQALAHKDRLGRDTQSYLYLPDGVAPRDVKGVIVAVYPGSVDDGVFQDPVTMRVSLSLELIAGAGYAVLSPSMPLDGEGSDTSDGYTQSVDIAVDAMLAAVPDLPADRLAILGHSYGGYAALGIATHSHRYRSYVSWAGLSDLVGAWGEFTPISRSRPEEGSTVAYQMGWAEVGQGGTGGPPWAKPGVYLEKSPLFAADRITEPVMLITADRDFVPMSQAERIFSALHRQNRTSRLVTYWGEGHMMWSPANARDLYAQLFAWWDETLRPSGSARPDPADPPKPAPSLPAPP</sequence>
<organism evidence="5 6">
    <name type="scientific">Brevundimonas goettingensis</name>
    <dbReference type="NCBI Taxonomy" id="2774190"/>
    <lineage>
        <taxon>Bacteria</taxon>
        <taxon>Pseudomonadati</taxon>
        <taxon>Pseudomonadota</taxon>
        <taxon>Alphaproteobacteria</taxon>
        <taxon>Caulobacterales</taxon>
        <taxon>Caulobacteraceae</taxon>
        <taxon>Brevundimonas</taxon>
    </lineage>
</organism>
<keyword evidence="6" id="KW-1185">Reference proteome</keyword>
<name>A0A975C017_9CAUL</name>
<dbReference type="InterPro" id="IPR029058">
    <property type="entry name" value="AB_hydrolase_fold"/>
</dbReference>
<evidence type="ECO:0000313" key="6">
    <source>
        <dbReference type="Proteomes" id="UP000663918"/>
    </source>
</evidence>
<dbReference type="AlphaFoldDB" id="A0A975C017"/>
<accession>A0A975C017</accession>
<gene>
    <name evidence="5" type="ORF">IFJ75_13665</name>
</gene>
<protein>
    <submittedName>
        <fullName evidence="5">Prolyl oligopeptidase family serine peptidase</fullName>
    </submittedName>
</protein>
<evidence type="ECO:0000256" key="2">
    <source>
        <dbReference type="SAM" id="MobiDB-lite"/>
    </source>
</evidence>
<evidence type="ECO:0000259" key="4">
    <source>
        <dbReference type="Pfam" id="PF00326"/>
    </source>
</evidence>
<dbReference type="EMBL" id="CP062222">
    <property type="protein sequence ID" value="QTC90317.1"/>
    <property type="molecule type" value="Genomic_DNA"/>
</dbReference>
<dbReference type="SUPFAM" id="SSF53474">
    <property type="entry name" value="alpha/beta-Hydrolases"/>
    <property type="match status" value="1"/>
</dbReference>
<dbReference type="GO" id="GO:0006508">
    <property type="term" value="P:proteolysis"/>
    <property type="evidence" value="ECO:0007669"/>
    <property type="project" value="InterPro"/>
</dbReference>
<dbReference type="KEGG" id="bgoe:IFJ75_13665"/>